<dbReference type="InterPro" id="IPR011545">
    <property type="entry name" value="DEAD/DEAH_box_helicase_dom"/>
</dbReference>
<reference evidence="6 7" key="1">
    <citation type="submission" date="2019-07" db="EMBL/GenBank/DDBJ databases">
        <title>Annotation for the trematode Paragonimus westermani.</title>
        <authorList>
            <person name="Choi Y.-J."/>
        </authorList>
    </citation>
    <scope>NUCLEOTIDE SEQUENCE [LARGE SCALE GENOMIC DNA]</scope>
    <source>
        <strain evidence="6">180907_Pwestermani</strain>
    </source>
</reference>
<dbReference type="Pfam" id="PF00270">
    <property type="entry name" value="DEAD"/>
    <property type="match status" value="1"/>
</dbReference>
<keyword evidence="2" id="KW-0378">Hydrolase</keyword>
<dbReference type="GO" id="GO:0005524">
    <property type="term" value="F:ATP binding"/>
    <property type="evidence" value="ECO:0007669"/>
    <property type="project" value="UniProtKB-KW"/>
</dbReference>
<dbReference type="PANTHER" id="PTHR47961:SF13">
    <property type="entry name" value="ACTIVATING SIGNAL COINTEGRATOR 1 COMPLEX SUBUNIT 3"/>
    <property type="match status" value="1"/>
</dbReference>
<evidence type="ECO:0000313" key="6">
    <source>
        <dbReference type="EMBL" id="KAF8562921.1"/>
    </source>
</evidence>
<gene>
    <name evidence="6" type="ORF">P879_11988</name>
</gene>
<dbReference type="InterPro" id="IPR014001">
    <property type="entry name" value="Helicase_ATP-bd"/>
</dbReference>
<dbReference type="PANTHER" id="PTHR47961">
    <property type="entry name" value="DNA POLYMERASE THETA, PUTATIVE (AFU_ORTHOLOGUE AFUA_1G05260)-RELATED"/>
    <property type="match status" value="1"/>
</dbReference>
<dbReference type="GO" id="GO:0016787">
    <property type="term" value="F:hydrolase activity"/>
    <property type="evidence" value="ECO:0007669"/>
    <property type="project" value="UniProtKB-KW"/>
</dbReference>
<dbReference type="PROSITE" id="PS51192">
    <property type="entry name" value="HELICASE_ATP_BIND_1"/>
    <property type="match status" value="1"/>
</dbReference>
<dbReference type="InterPro" id="IPR027417">
    <property type="entry name" value="P-loop_NTPase"/>
</dbReference>
<dbReference type="OrthoDB" id="5575at2759"/>
<protein>
    <recommendedName>
        <fullName evidence="5">Helicase ATP-binding domain-containing protein</fullName>
    </recommendedName>
</protein>
<dbReference type="GO" id="GO:0004386">
    <property type="term" value="F:helicase activity"/>
    <property type="evidence" value="ECO:0007669"/>
    <property type="project" value="UniProtKB-KW"/>
</dbReference>
<keyword evidence="3" id="KW-0347">Helicase</keyword>
<dbReference type="AlphaFoldDB" id="A0A8T0D8C2"/>
<feature type="domain" description="Helicase ATP-binding" evidence="5">
    <location>
        <begin position="13"/>
        <end position="125"/>
    </location>
</feature>
<comment type="caution">
    <text evidence="6">The sequence shown here is derived from an EMBL/GenBank/DDBJ whole genome shotgun (WGS) entry which is preliminary data.</text>
</comment>
<evidence type="ECO:0000256" key="3">
    <source>
        <dbReference type="ARBA" id="ARBA00022806"/>
    </source>
</evidence>
<evidence type="ECO:0000259" key="5">
    <source>
        <dbReference type="PROSITE" id="PS51192"/>
    </source>
</evidence>
<evidence type="ECO:0000256" key="4">
    <source>
        <dbReference type="ARBA" id="ARBA00022840"/>
    </source>
</evidence>
<dbReference type="EMBL" id="JTDF01015891">
    <property type="protein sequence ID" value="KAF8562921.1"/>
    <property type="molecule type" value="Genomic_DNA"/>
</dbReference>
<dbReference type="Proteomes" id="UP000699462">
    <property type="component" value="Unassembled WGS sequence"/>
</dbReference>
<accession>A0A8T0D8C2</accession>
<name>A0A8T0D8C2_9TREM</name>
<dbReference type="SUPFAM" id="SSF52540">
    <property type="entry name" value="P-loop containing nucleoside triphosphate hydrolases"/>
    <property type="match status" value="1"/>
</dbReference>
<evidence type="ECO:0000313" key="7">
    <source>
        <dbReference type="Proteomes" id="UP000699462"/>
    </source>
</evidence>
<keyword evidence="7" id="KW-1185">Reference proteome</keyword>
<keyword evidence="1" id="KW-0547">Nucleotide-binding</keyword>
<keyword evidence="4" id="KW-0067">ATP-binding</keyword>
<dbReference type="Gene3D" id="3.40.50.300">
    <property type="entry name" value="P-loop containing nucleotide triphosphate hydrolases"/>
    <property type="match status" value="1"/>
</dbReference>
<proteinExistence type="predicted"/>
<evidence type="ECO:0000256" key="1">
    <source>
        <dbReference type="ARBA" id="ARBA00022741"/>
    </source>
</evidence>
<organism evidence="6 7">
    <name type="scientific">Paragonimus westermani</name>
    <dbReference type="NCBI Taxonomy" id="34504"/>
    <lineage>
        <taxon>Eukaryota</taxon>
        <taxon>Metazoa</taxon>
        <taxon>Spiralia</taxon>
        <taxon>Lophotrochozoa</taxon>
        <taxon>Platyhelminthes</taxon>
        <taxon>Trematoda</taxon>
        <taxon>Digenea</taxon>
        <taxon>Plagiorchiida</taxon>
        <taxon>Troglotremata</taxon>
        <taxon>Troglotrematidae</taxon>
        <taxon>Paragonimus</taxon>
    </lineage>
</organism>
<dbReference type="GO" id="GO:0003676">
    <property type="term" value="F:nucleic acid binding"/>
    <property type="evidence" value="ECO:0007669"/>
    <property type="project" value="InterPro"/>
</dbReference>
<dbReference type="InterPro" id="IPR050474">
    <property type="entry name" value="Hel308_SKI2-like"/>
</dbReference>
<sequence length="125" mass="13725">MQELNLIQSVVYPVAYHTAENLLVSAPTGAGKTNVGMLAIVQLLRSHLTKDSVLDLKSFKIVYLAPMKALAAELAITFAKRLAPLSLKVRECTGEMQLSKQEILETQVNGMTEYVLIVRRNSPIG</sequence>
<evidence type="ECO:0000256" key="2">
    <source>
        <dbReference type="ARBA" id="ARBA00022801"/>
    </source>
</evidence>